<dbReference type="EC" id="1.15.1.2" evidence="12"/>
<keyword evidence="8" id="KW-0408">Iron</keyword>
<dbReference type="GO" id="GO:0030313">
    <property type="term" value="C:cell envelope"/>
    <property type="evidence" value="ECO:0007669"/>
    <property type="project" value="UniProtKB-SubCell"/>
</dbReference>
<gene>
    <name evidence="12" type="ORF">CDV28_1191</name>
</gene>
<feature type="chain" id="PRO_5021826091" evidence="10">
    <location>
        <begin position="31"/>
        <end position="138"/>
    </location>
</feature>
<evidence type="ECO:0000313" key="12">
    <source>
        <dbReference type="EMBL" id="TAA74688.1"/>
    </source>
</evidence>
<evidence type="ECO:0000259" key="11">
    <source>
        <dbReference type="Pfam" id="PF01880"/>
    </source>
</evidence>
<dbReference type="GO" id="GO:0005506">
    <property type="term" value="F:iron ion binding"/>
    <property type="evidence" value="ECO:0007669"/>
    <property type="project" value="InterPro"/>
</dbReference>
<comment type="similarity">
    <text evidence="2">Belongs to the desulfoferrodoxin family.</text>
</comment>
<feature type="domain" description="Desulfoferrodoxin ferrous iron-binding" evidence="11">
    <location>
        <begin position="57"/>
        <end position="133"/>
    </location>
</feature>
<evidence type="ECO:0000256" key="8">
    <source>
        <dbReference type="ARBA" id="ARBA00023004"/>
    </source>
</evidence>
<dbReference type="GO" id="GO:0050605">
    <property type="term" value="F:superoxide reductase activity"/>
    <property type="evidence" value="ECO:0007669"/>
    <property type="project" value="UniProtKB-EC"/>
</dbReference>
<dbReference type="InterPro" id="IPR006311">
    <property type="entry name" value="TAT_signal"/>
</dbReference>
<keyword evidence="10" id="KW-0732">Signal</keyword>
<reference evidence="12" key="1">
    <citation type="submission" date="2017-07" db="EMBL/GenBank/DDBJ databases">
        <title>The cable genome - Insights into the physiology and evolution of filamentous bacteria capable of sulfide oxidation via long distance electron transfer.</title>
        <authorList>
            <person name="Thorup C."/>
            <person name="Bjerg J.T."/>
            <person name="Schreiber L."/>
            <person name="Nielsen L.P."/>
            <person name="Kjeldsen K.U."/>
            <person name="Boesen T."/>
            <person name="Boggild A."/>
            <person name="Meysman F."/>
            <person name="Geelhoed J."/>
            <person name="Schramm A."/>
        </authorList>
    </citation>
    <scope>NUCLEOTIDE SEQUENCE [LARGE SCALE GENOMIC DNA]</scope>
    <source>
        <strain evidence="12">GS</strain>
    </source>
</reference>
<evidence type="ECO:0000256" key="3">
    <source>
        <dbReference type="ARBA" id="ARBA00011771"/>
    </source>
</evidence>
<dbReference type="SUPFAM" id="SSF49367">
    <property type="entry name" value="Superoxide reductase-like"/>
    <property type="match status" value="1"/>
</dbReference>
<feature type="signal peptide" evidence="10">
    <location>
        <begin position="1"/>
        <end position="30"/>
    </location>
</feature>
<protein>
    <submittedName>
        <fullName evidence="12">Superoxide reductase</fullName>
        <ecNumber evidence="12">1.15.1.2</ecNumber>
    </submittedName>
</protein>
<dbReference type="Gene3D" id="2.60.40.730">
    <property type="entry name" value="SOR catalytic domain"/>
    <property type="match status" value="1"/>
</dbReference>
<dbReference type="GO" id="GO:0051536">
    <property type="term" value="F:iron-sulfur cluster binding"/>
    <property type="evidence" value="ECO:0007669"/>
    <property type="project" value="UniProtKB-KW"/>
</dbReference>
<keyword evidence="6" id="KW-0249">Electron transport</keyword>
<evidence type="ECO:0000313" key="13">
    <source>
        <dbReference type="Proteomes" id="UP000316238"/>
    </source>
</evidence>
<proteinExistence type="inferred from homology"/>
<dbReference type="Proteomes" id="UP000316238">
    <property type="component" value="Unassembled WGS sequence"/>
</dbReference>
<dbReference type="EMBL" id="NQJD01000019">
    <property type="protein sequence ID" value="TAA74688.1"/>
    <property type="molecule type" value="Genomic_DNA"/>
</dbReference>
<evidence type="ECO:0000256" key="2">
    <source>
        <dbReference type="ARBA" id="ARBA00005941"/>
    </source>
</evidence>
<accession>A0A521G127</accession>
<dbReference type="InterPro" id="IPR019546">
    <property type="entry name" value="TAT_signal_bac_arc"/>
</dbReference>
<dbReference type="Pfam" id="PF10518">
    <property type="entry name" value="TAT_signal"/>
    <property type="match status" value="1"/>
</dbReference>
<keyword evidence="9" id="KW-0411">Iron-sulfur</keyword>
<keyword evidence="13" id="KW-1185">Reference proteome</keyword>
<dbReference type="Pfam" id="PF01880">
    <property type="entry name" value="Desulfoferrodox"/>
    <property type="match status" value="1"/>
</dbReference>
<sequence length="138" mass="14623">MMNIDRRDFLKTAAAAASVVAVGSAASAFAADAAPSLAGIVYTKEQPGQWKGKEGSHAPTVTVEGSKVSVITPHPMTAEHFIVRHTLVLADGTVLGGKSFTPTDKPESSFELPKDYKGKICATSFCNQHDFWLTEATV</sequence>
<keyword evidence="5" id="KW-0479">Metal-binding</keyword>
<dbReference type="PANTHER" id="PTHR36541:SF1">
    <property type="entry name" value="SUPEROXIDE REDUCTASE-RELATED"/>
    <property type="match status" value="1"/>
</dbReference>
<keyword evidence="7 12" id="KW-0560">Oxidoreductase</keyword>
<dbReference type="PANTHER" id="PTHR36541">
    <property type="entry name" value="SUPEROXIDE REDUCTASE-RELATED"/>
    <property type="match status" value="1"/>
</dbReference>
<dbReference type="InterPro" id="IPR051233">
    <property type="entry name" value="Desulfoferrodoxin_SOR"/>
</dbReference>
<evidence type="ECO:0000256" key="10">
    <source>
        <dbReference type="SAM" id="SignalP"/>
    </source>
</evidence>
<evidence type="ECO:0000256" key="1">
    <source>
        <dbReference type="ARBA" id="ARBA00004196"/>
    </source>
</evidence>
<comment type="subcellular location">
    <subcellularLocation>
        <location evidence="1">Cell envelope</location>
    </subcellularLocation>
</comment>
<evidence type="ECO:0000256" key="6">
    <source>
        <dbReference type="ARBA" id="ARBA00022982"/>
    </source>
</evidence>
<organism evidence="12 13">
    <name type="scientific">Candidatus Electronema aureum</name>
    <dbReference type="NCBI Taxonomy" id="2005002"/>
    <lineage>
        <taxon>Bacteria</taxon>
        <taxon>Pseudomonadati</taxon>
        <taxon>Thermodesulfobacteriota</taxon>
        <taxon>Desulfobulbia</taxon>
        <taxon>Desulfobulbales</taxon>
        <taxon>Desulfobulbaceae</taxon>
        <taxon>Candidatus Electronema</taxon>
    </lineage>
</organism>
<keyword evidence="4" id="KW-0813">Transport</keyword>
<evidence type="ECO:0000256" key="7">
    <source>
        <dbReference type="ARBA" id="ARBA00023002"/>
    </source>
</evidence>
<dbReference type="PROSITE" id="PS51318">
    <property type="entry name" value="TAT"/>
    <property type="match status" value="1"/>
</dbReference>
<name>A0A521G127_9BACT</name>
<comment type="subunit">
    <text evidence="3">Heterodimer of a large and a small subunit.</text>
</comment>
<dbReference type="InterPro" id="IPR002742">
    <property type="entry name" value="Desulfoferrodoxin_Fe-bd_dom"/>
</dbReference>
<evidence type="ECO:0000256" key="9">
    <source>
        <dbReference type="ARBA" id="ARBA00023014"/>
    </source>
</evidence>
<dbReference type="AlphaFoldDB" id="A0A521G127"/>
<dbReference type="InterPro" id="IPR036073">
    <property type="entry name" value="Desulfoferrodoxin_Fe-bd_dom_sf"/>
</dbReference>
<evidence type="ECO:0000256" key="5">
    <source>
        <dbReference type="ARBA" id="ARBA00022723"/>
    </source>
</evidence>
<evidence type="ECO:0000256" key="4">
    <source>
        <dbReference type="ARBA" id="ARBA00022448"/>
    </source>
</evidence>
<comment type="caution">
    <text evidence="12">The sequence shown here is derived from an EMBL/GenBank/DDBJ whole genome shotgun (WGS) entry which is preliminary data.</text>
</comment>
<dbReference type="NCBIfam" id="TIGR01409">
    <property type="entry name" value="TAT_signal_seq"/>
    <property type="match status" value="1"/>
</dbReference>